<proteinExistence type="predicted"/>
<evidence type="ECO:0000313" key="3">
    <source>
        <dbReference type="Proteomes" id="UP000291213"/>
    </source>
</evidence>
<dbReference type="Proteomes" id="UP000291213">
    <property type="component" value="Unassembled WGS sequence"/>
</dbReference>
<gene>
    <name evidence="2" type="ORF">apy_11480</name>
</gene>
<evidence type="ECO:0000256" key="1">
    <source>
        <dbReference type="SAM" id="MobiDB-lite"/>
    </source>
</evidence>
<comment type="caution">
    <text evidence="2">The sequence shown here is derived from an EMBL/GenBank/DDBJ whole genome shotgun (WGS) entry which is preliminary data.</text>
</comment>
<dbReference type="RefSeq" id="WP_131160397.1">
    <property type="nucleotide sequence ID" value="NZ_BDMD01000066.1"/>
</dbReference>
<dbReference type="OrthoDB" id="36613at2157"/>
<protein>
    <submittedName>
        <fullName evidence="2">Uncharacterized protein</fullName>
    </submittedName>
</protein>
<sequence>MGKIVKVILDDLPHHPLHKMWLELAEKLAKELGVELEVKKEDYVFAMEHGDTDDLGMTWLPQLFVQLEDGSVKLVMSQFPFDPATGKSDPERAYKEAKTRIGEIERDP</sequence>
<evidence type="ECO:0000313" key="2">
    <source>
        <dbReference type="EMBL" id="GBF09423.1"/>
    </source>
</evidence>
<organism evidence="2 3">
    <name type="scientific">Aeropyrum pernix</name>
    <dbReference type="NCBI Taxonomy" id="56636"/>
    <lineage>
        <taxon>Archaea</taxon>
        <taxon>Thermoproteota</taxon>
        <taxon>Thermoprotei</taxon>
        <taxon>Desulfurococcales</taxon>
        <taxon>Desulfurococcaceae</taxon>
        <taxon>Aeropyrum</taxon>
    </lineage>
</organism>
<dbReference type="EMBL" id="BDMD01000066">
    <property type="protein sequence ID" value="GBF09423.1"/>
    <property type="molecule type" value="Genomic_DNA"/>
</dbReference>
<name>A0A401HAH1_AERPX</name>
<reference evidence="2 3" key="1">
    <citation type="submission" date="2017-02" db="EMBL/GenBank/DDBJ databases">
        <title>isolation and characterization of a novel temperate virus Aeropyrum globular virus 1 infecting hyperthermophilic archaeon Aeropyrum.</title>
        <authorList>
            <person name="Yumiya M."/>
            <person name="Yoshida T."/>
            <person name="Sako Y."/>
        </authorList>
    </citation>
    <scope>NUCLEOTIDE SEQUENCE [LARGE SCALE GENOMIC DNA]</scope>
    <source>
        <strain evidence="2 3">YK1-12-2013</strain>
    </source>
</reference>
<feature type="compositionally biased region" description="Basic and acidic residues" evidence="1">
    <location>
        <begin position="88"/>
        <end position="108"/>
    </location>
</feature>
<accession>A0A401HAH1</accession>
<dbReference type="AlphaFoldDB" id="A0A401HAH1"/>
<feature type="region of interest" description="Disordered" evidence="1">
    <location>
        <begin position="83"/>
        <end position="108"/>
    </location>
</feature>